<dbReference type="Proteomes" id="UP000308652">
    <property type="component" value="Unassembled WGS sequence"/>
</dbReference>
<dbReference type="SUPFAM" id="SSF52047">
    <property type="entry name" value="RNI-like"/>
    <property type="match status" value="1"/>
</dbReference>
<evidence type="ECO:0000313" key="1">
    <source>
        <dbReference type="EMBL" id="TFK38554.1"/>
    </source>
</evidence>
<dbReference type="AlphaFoldDB" id="A0A5C3LZM2"/>
<dbReference type="InterPro" id="IPR032675">
    <property type="entry name" value="LRR_dom_sf"/>
</dbReference>
<name>A0A5C3LZM2_9AGAR</name>
<dbReference type="Gene3D" id="3.80.10.10">
    <property type="entry name" value="Ribonuclease Inhibitor"/>
    <property type="match status" value="1"/>
</dbReference>
<sequence length="471" mass="53278">MQLPPEIWLDILDLTADSELFKVESVNRIFYGCALDRRYRHIQLHDKFILSGIIDKLDSDYFVLHKRVKSLEIYPHLMLSAMWKGIPDFLGVTVSKAWVFPVHIFSKSGLTLPSMPPLSSISGAMEGHFMTTMAKFTALKEIKVTWTQNPNEDGACFSVLNILWPVLFRNLVTLNLRTMPIEIVDCLSESISTLTHVKYLTLSFEYNFATSTLEVAEALVRIAKSVNCLAGSLRSLSISGFGNFDFSPFYDVLEEFPHLSKFVHIGTFGPEYMNDPAGFKRFLMSHSSIRHLILPAPGNSAFTSVDSWLQTCFEGIRLPNLRTLELSLSYISSSGNSLPLLLAHITETVDTIESFSITGCRIPQTDLELVLQLLTGLSLKSVKLEVLVLDPALMDLFAKYLPDLETLDLTYRWVCSTPGNMNTSFVEEMERRFYPKWKLYEAHLESSDYCANANENLAYQKAISRCAPRMV</sequence>
<protein>
    <recommendedName>
        <fullName evidence="3">F-box domain-containing protein</fullName>
    </recommendedName>
</protein>
<evidence type="ECO:0000313" key="2">
    <source>
        <dbReference type="Proteomes" id="UP000308652"/>
    </source>
</evidence>
<reference evidence="1 2" key="1">
    <citation type="journal article" date="2019" name="Nat. Ecol. Evol.">
        <title>Megaphylogeny resolves global patterns of mushroom evolution.</title>
        <authorList>
            <person name="Varga T."/>
            <person name="Krizsan K."/>
            <person name="Foldi C."/>
            <person name="Dima B."/>
            <person name="Sanchez-Garcia M."/>
            <person name="Sanchez-Ramirez S."/>
            <person name="Szollosi G.J."/>
            <person name="Szarkandi J.G."/>
            <person name="Papp V."/>
            <person name="Albert L."/>
            <person name="Andreopoulos W."/>
            <person name="Angelini C."/>
            <person name="Antonin V."/>
            <person name="Barry K.W."/>
            <person name="Bougher N.L."/>
            <person name="Buchanan P."/>
            <person name="Buyck B."/>
            <person name="Bense V."/>
            <person name="Catcheside P."/>
            <person name="Chovatia M."/>
            <person name="Cooper J."/>
            <person name="Damon W."/>
            <person name="Desjardin D."/>
            <person name="Finy P."/>
            <person name="Geml J."/>
            <person name="Haridas S."/>
            <person name="Hughes K."/>
            <person name="Justo A."/>
            <person name="Karasinski D."/>
            <person name="Kautmanova I."/>
            <person name="Kiss B."/>
            <person name="Kocsube S."/>
            <person name="Kotiranta H."/>
            <person name="LaButti K.M."/>
            <person name="Lechner B.E."/>
            <person name="Liimatainen K."/>
            <person name="Lipzen A."/>
            <person name="Lukacs Z."/>
            <person name="Mihaltcheva S."/>
            <person name="Morgado L.N."/>
            <person name="Niskanen T."/>
            <person name="Noordeloos M.E."/>
            <person name="Ohm R.A."/>
            <person name="Ortiz-Santana B."/>
            <person name="Ovrebo C."/>
            <person name="Racz N."/>
            <person name="Riley R."/>
            <person name="Savchenko A."/>
            <person name="Shiryaev A."/>
            <person name="Soop K."/>
            <person name="Spirin V."/>
            <person name="Szebenyi C."/>
            <person name="Tomsovsky M."/>
            <person name="Tulloss R.E."/>
            <person name="Uehling J."/>
            <person name="Grigoriev I.V."/>
            <person name="Vagvolgyi C."/>
            <person name="Papp T."/>
            <person name="Martin F.M."/>
            <person name="Miettinen O."/>
            <person name="Hibbett D.S."/>
            <person name="Nagy L.G."/>
        </authorList>
    </citation>
    <scope>NUCLEOTIDE SEQUENCE [LARGE SCALE GENOMIC DNA]</scope>
    <source>
        <strain evidence="1 2">CBS 166.37</strain>
    </source>
</reference>
<proteinExistence type="predicted"/>
<dbReference type="EMBL" id="ML213603">
    <property type="protein sequence ID" value="TFK38554.1"/>
    <property type="molecule type" value="Genomic_DNA"/>
</dbReference>
<evidence type="ECO:0008006" key="3">
    <source>
        <dbReference type="Google" id="ProtNLM"/>
    </source>
</evidence>
<gene>
    <name evidence="1" type="ORF">BDQ12DRAFT_735634</name>
</gene>
<accession>A0A5C3LZM2</accession>
<organism evidence="1 2">
    <name type="scientific">Crucibulum laeve</name>
    <dbReference type="NCBI Taxonomy" id="68775"/>
    <lineage>
        <taxon>Eukaryota</taxon>
        <taxon>Fungi</taxon>
        <taxon>Dikarya</taxon>
        <taxon>Basidiomycota</taxon>
        <taxon>Agaricomycotina</taxon>
        <taxon>Agaricomycetes</taxon>
        <taxon>Agaricomycetidae</taxon>
        <taxon>Agaricales</taxon>
        <taxon>Agaricineae</taxon>
        <taxon>Nidulariaceae</taxon>
        <taxon>Crucibulum</taxon>
    </lineage>
</organism>
<keyword evidence="2" id="KW-1185">Reference proteome</keyword>
<dbReference type="OrthoDB" id="2915292at2759"/>